<dbReference type="PANTHER" id="PTHR30024:SF17">
    <property type="entry name" value="SOLUTE-BINDING PROTEIN FAMILY 3_N-TERMINAL DOMAIN-CONTAINING PROTEIN"/>
    <property type="match status" value="1"/>
</dbReference>
<accession>A0ABS9QDD0</accession>
<comment type="caution">
    <text evidence="1">The sequence shown here is derived from an EMBL/GenBank/DDBJ whole genome shotgun (WGS) entry which is preliminary data.</text>
</comment>
<protein>
    <submittedName>
        <fullName evidence="1">PhnD/SsuA/transferrin family substrate-binding protein</fullName>
    </submittedName>
</protein>
<dbReference type="Gene3D" id="3.40.190.10">
    <property type="entry name" value="Periplasmic binding protein-like II"/>
    <property type="match status" value="2"/>
</dbReference>
<dbReference type="EMBL" id="JAKREW010000007">
    <property type="protein sequence ID" value="MCG7505428.1"/>
    <property type="molecule type" value="Genomic_DNA"/>
</dbReference>
<name>A0ABS9QDD0_9HYPH</name>
<reference evidence="1 2" key="1">
    <citation type="submission" date="2022-02" db="EMBL/GenBank/DDBJ databases">
        <title>Draft genome sequence of Mezorhizobium retamae strain IRAMC:0171 isolated from Retama raetam nodules.</title>
        <authorList>
            <person name="Bengaied R."/>
            <person name="Sbissi I."/>
            <person name="Huber K."/>
            <person name="Ghodbane F."/>
            <person name="Nouioui I."/>
            <person name="Tarhouni M."/>
            <person name="Gtari M."/>
        </authorList>
    </citation>
    <scope>NUCLEOTIDE SEQUENCE [LARGE SCALE GENOMIC DNA]</scope>
    <source>
        <strain evidence="1 2">IRAMC:0171</strain>
    </source>
</reference>
<evidence type="ECO:0000313" key="2">
    <source>
        <dbReference type="Proteomes" id="UP001201701"/>
    </source>
</evidence>
<keyword evidence="2" id="KW-1185">Reference proteome</keyword>
<sequence length="299" mass="32480">MELSFLRNIAAAIGIGLLGLAPATGIASAETIRLAATDIDGLEELQRQFGQFKQILSETTGIDIEFFPVNNRTVAGEALRSGKVDMALVGPSEYTIFQSRTRIAPVVAFSRADYYSAIIVRQDSGIHTLADLRGKRMAFAAVGSTSAHIGPSLLLAAAGLDPTKDVEPVHLSNMVGYTALKRGDVAAWGMAGFVYMRLRDEDPEVNSGTFRVIARGPDLPNDVIVAGEHVDEEVIERFREAFRNPETAAKLKEALLVTTEGADRYTLSAFLPNVQDKDYDYMRQGFVAIGQPQFSKPLN</sequence>
<dbReference type="RefSeq" id="WP_239364492.1">
    <property type="nucleotide sequence ID" value="NZ_JAKREW010000007.1"/>
</dbReference>
<dbReference type="Pfam" id="PF12974">
    <property type="entry name" value="Phosphonate-bd"/>
    <property type="match status" value="1"/>
</dbReference>
<dbReference type="Proteomes" id="UP001201701">
    <property type="component" value="Unassembled WGS sequence"/>
</dbReference>
<organism evidence="1 2">
    <name type="scientific">Mesorhizobium retamae</name>
    <dbReference type="NCBI Taxonomy" id="2912854"/>
    <lineage>
        <taxon>Bacteria</taxon>
        <taxon>Pseudomonadati</taxon>
        <taxon>Pseudomonadota</taxon>
        <taxon>Alphaproteobacteria</taxon>
        <taxon>Hyphomicrobiales</taxon>
        <taxon>Phyllobacteriaceae</taxon>
        <taxon>Mesorhizobium</taxon>
    </lineage>
</organism>
<gene>
    <name evidence="1" type="ORF">L4923_10435</name>
</gene>
<dbReference type="PANTHER" id="PTHR30024">
    <property type="entry name" value="ALIPHATIC SULFONATES-BINDING PROTEIN-RELATED"/>
    <property type="match status" value="1"/>
</dbReference>
<proteinExistence type="predicted"/>
<dbReference type="SUPFAM" id="SSF53850">
    <property type="entry name" value="Periplasmic binding protein-like II"/>
    <property type="match status" value="1"/>
</dbReference>
<evidence type="ECO:0000313" key="1">
    <source>
        <dbReference type="EMBL" id="MCG7505428.1"/>
    </source>
</evidence>